<dbReference type="PANTHER" id="PTHR44755">
    <property type="entry name" value="NATRIURETIC PEPTIDE RECEPTOR 3-RELATED"/>
    <property type="match status" value="1"/>
</dbReference>
<name>A0A8M1KJ83_CLUHA</name>
<organism evidence="7 8">
    <name type="scientific">Clupea harengus</name>
    <name type="common">Atlantic herring</name>
    <dbReference type="NCBI Taxonomy" id="7950"/>
    <lineage>
        <taxon>Eukaryota</taxon>
        <taxon>Metazoa</taxon>
        <taxon>Chordata</taxon>
        <taxon>Craniata</taxon>
        <taxon>Vertebrata</taxon>
        <taxon>Euteleostomi</taxon>
        <taxon>Actinopterygii</taxon>
        <taxon>Neopterygii</taxon>
        <taxon>Teleostei</taxon>
        <taxon>Clupei</taxon>
        <taxon>Clupeiformes</taxon>
        <taxon>Clupeoidei</taxon>
        <taxon>Clupeidae</taxon>
        <taxon>Clupea</taxon>
    </lineage>
</organism>
<dbReference type="KEGG" id="char:122131791"/>
<dbReference type="Pfam" id="PF01094">
    <property type="entry name" value="ANF_receptor"/>
    <property type="match status" value="1"/>
</dbReference>
<dbReference type="Proteomes" id="UP000515152">
    <property type="component" value="Unplaced"/>
</dbReference>
<keyword evidence="7" id="KW-1185">Reference proteome</keyword>
<evidence type="ECO:0000256" key="2">
    <source>
        <dbReference type="ARBA" id="ARBA00022729"/>
    </source>
</evidence>
<keyword evidence="4" id="KW-0325">Glycoprotein</keyword>
<reference evidence="8" key="1">
    <citation type="submission" date="2025-08" db="UniProtKB">
        <authorList>
            <consortium name="RefSeq"/>
        </authorList>
    </citation>
    <scope>IDENTIFICATION</scope>
</reference>
<dbReference type="RefSeq" id="XP_042562403.1">
    <property type="nucleotide sequence ID" value="XM_042706469.1"/>
</dbReference>
<dbReference type="InterPro" id="IPR052612">
    <property type="entry name" value="ANP_Clearance_Receptor"/>
</dbReference>
<sequence>MSCLLSLCVSLWLVALAARTSASSDGDINVLVLLPENNSYAFSISRVKPAIEHAKQGMKVRGGQFSQLNFNIKYANSACGNQALFSLVDEPCETKPDLILGPVCEYAAAVVARVASHWNIPVVSAGALAVGFDQKKPEYTHLTRVAPSYTKMASMFASMFVHFNWKNAMIIFEDDKEDRNCYFTTEGVYSMLLGEDYNIAHYVINPKEERVDADEIIKAVHSEVIVMCASTDIVREIMLAAHRRRLTNGSYMFFNIDLFNSTAYGDGSWKRGDKYDSDARAAYSVLNTVTLLRTVKPEFENFTIELKKSVQKTAVPDCKDCDNVNMFMEGFHDALLLYAIALHEAKKSGYSKKDGDQITHYMWNRTFEGIAGQVSIDDNGDREGDFSVMSMTDHEAGTHEIVLNYFGVNESFQKMPGF</sequence>
<gene>
    <name evidence="8" type="primary">npr3</name>
</gene>
<evidence type="ECO:0000259" key="6">
    <source>
        <dbReference type="Pfam" id="PF01094"/>
    </source>
</evidence>
<dbReference type="GeneID" id="122131791"/>
<dbReference type="PROSITE" id="PS00458">
    <property type="entry name" value="ANF_RECEPTORS"/>
    <property type="match status" value="1"/>
</dbReference>
<protein>
    <submittedName>
        <fullName evidence="8">Atrial natriuretic peptide receptor 3</fullName>
    </submittedName>
</protein>
<feature type="chain" id="PRO_5035455110" evidence="5">
    <location>
        <begin position="23"/>
        <end position="418"/>
    </location>
</feature>
<dbReference type="GO" id="GO:0016020">
    <property type="term" value="C:membrane"/>
    <property type="evidence" value="ECO:0007669"/>
    <property type="project" value="UniProtKB-SubCell"/>
</dbReference>
<keyword evidence="3 8" id="KW-0675">Receptor</keyword>
<evidence type="ECO:0000313" key="7">
    <source>
        <dbReference type="Proteomes" id="UP000515152"/>
    </source>
</evidence>
<dbReference type="GO" id="GO:0016941">
    <property type="term" value="F:natriuretic peptide receptor activity"/>
    <property type="evidence" value="ECO:0007669"/>
    <property type="project" value="TreeGrafter"/>
</dbReference>
<dbReference type="AlphaFoldDB" id="A0A8M1KJ83"/>
<evidence type="ECO:0000313" key="8">
    <source>
        <dbReference type="RefSeq" id="XP_042562403.1"/>
    </source>
</evidence>
<evidence type="ECO:0000256" key="5">
    <source>
        <dbReference type="SAM" id="SignalP"/>
    </source>
</evidence>
<evidence type="ECO:0000256" key="1">
    <source>
        <dbReference type="ARBA" id="ARBA00004479"/>
    </source>
</evidence>
<accession>A0A8M1KJ83</accession>
<feature type="domain" description="Receptor ligand binding region" evidence="6">
    <location>
        <begin position="48"/>
        <end position="393"/>
    </location>
</feature>
<feature type="non-terminal residue" evidence="8">
    <location>
        <position position="418"/>
    </location>
</feature>
<dbReference type="InterPro" id="IPR001170">
    <property type="entry name" value="ANPR/GUC"/>
</dbReference>
<dbReference type="GO" id="GO:0007165">
    <property type="term" value="P:signal transduction"/>
    <property type="evidence" value="ECO:0007669"/>
    <property type="project" value="TreeGrafter"/>
</dbReference>
<keyword evidence="2 5" id="KW-0732">Signal</keyword>
<dbReference type="InterPro" id="IPR001828">
    <property type="entry name" value="ANF_lig-bd_rcpt"/>
</dbReference>
<dbReference type="PANTHER" id="PTHR44755:SF11">
    <property type="entry name" value="ATRIAL NATRIURETIC PEPTIDE RECEPTOR 3 ISOFORM X1"/>
    <property type="match status" value="1"/>
</dbReference>
<evidence type="ECO:0000256" key="3">
    <source>
        <dbReference type="ARBA" id="ARBA00023170"/>
    </source>
</evidence>
<dbReference type="GO" id="GO:0017046">
    <property type="term" value="F:peptide hormone binding"/>
    <property type="evidence" value="ECO:0007669"/>
    <property type="project" value="TreeGrafter"/>
</dbReference>
<evidence type="ECO:0000256" key="4">
    <source>
        <dbReference type="ARBA" id="ARBA00023180"/>
    </source>
</evidence>
<proteinExistence type="predicted"/>
<comment type="subcellular location">
    <subcellularLocation>
        <location evidence="1">Membrane</location>
        <topology evidence="1">Single-pass type I membrane protein</topology>
    </subcellularLocation>
</comment>
<dbReference type="OrthoDB" id="10065302at2759"/>
<feature type="signal peptide" evidence="5">
    <location>
        <begin position="1"/>
        <end position="22"/>
    </location>
</feature>